<keyword evidence="4" id="KW-0223">Dioxygenase</keyword>
<dbReference type="GO" id="GO:0005783">
    <property type="term" value="C:endoplasmic reticulum"/>
    <property type="evidence" value="ECO:0007669"/>
    <property type="project" value="TreeGrafter"/>
</dbReference>
<keyword evidence="6" id="KW-0408">Iron</keyword>
<protein>
    <submittedName>
        <fullName evidence="8">P4HA</fullName>
        <ecNumber evidence="8">1.14.11.2</ecNumber>
    </submittedName>
</protein>
<dbReference type="EMBL" id="CACVKT020009540">
    <property type="protein sequence ID" value="CAC5422294.1"/>
    <property type="molecule type" value="Genomic_DNA"/>
</dbReference>
<dbReference type="GO" id="GO:0004656">
    <property type="term" value="F:procollagen-proline 4-dioxygenase activity"/>
    <property type="evidence" value="ECO:0007669"/>
    <property type="project" value="UniProtKB-EC"/>
</dbReference>
<reference evidence="8 9" key="1">
    <citation type="submission" date="2020-06" db="EMBL/GenBank/DDBJ databases">
        <authorList>
            <person name="Li R."/>
            <person name="Bekaert M."/>
        </authorList>
    </citation>
    <scope>NUCLEOTIDE SEQUENCE [LARGE SCALE GENOMIC DNA]</scope>
    <source>
        <strain evidence="9">wild</strain>
    </source>
</reference>
<accession>A0A6J8ENX5</accession>
<name>A0A6J8ENX5_MYTCO</name>
<evidence type="ECO:0000313" key="9">
    <source>
        <dbReference type="Proteomes" id="UP000507470"/>
    </source>
</evidence>
<evidence type="ECO:0000313" key="8">
    <source>
        <dbReference type="EMBL" id="CAC5422294.1"/>
    </source>
</evidence>
<dbReference type="InterPro" id="IPR044862">
    <property type="entry name" value="Pro_4_hyd_alph_FE2OG_OXY"/>
</dbReference>
<dbReference type="PANTHER" id="PTHR10869">
    <property type="entry name" value="PROLYL 4-HYDROXYLASE ALPHA SUBUNIT"/>
    <property type="match status" value="1"/>
</dbReference>
<feature type="domain" description="Prolyl 4-hydroxylase alpha subunit" evidence="7">
    <location>
        <begin position="92"/>
        <end position="271"/>
    </location>
</feature>
<proteinExistence type="predicted"/>
<evidence type="ECO:0000256" key="1">
    <source>
        <dbReference type="ARBA" id="ARBA00001961"/>
    </source>
</evidence>
<evidence type="ECO:0000259" key="7">
    <source>
        <dbReference type="SMART" id="SM00702"/>
    </source>
</evidence>
<keyword evidence="3" id="KW-0847">Vitamin C</keyword>
<dbReference type="EC" id="1.14.11.2" evidence="8"/>
<dbReference type="InterPro" id="IPR006620">
    <property type="entry name" value="Pro_4_hyd_alph"/>
</dbReference>
<dbReference type="PANTHER" id="PTHR10869:SF244">
    <property type="entry name" value="PROLYL 4-HYDROXYLASE SUBUNIT ALPHA-2"/>
    <property type="match status" value="1"/>
</dbReference>
<evidence type="ECO:0000256" key="3">
    <source>
        <dbReference type="ARBA" id="ARBA00022896"/>
    </source>
</evidence>
<dbReference type="Gene3D" id="2.60.120.620">
    <property type="entry name" value="q2cbj1_9rhob like domain"/>
    <property type="match status" value="1"/>
</dbReference>
<dbReference type="SMART" id="SM00702">
    <property type="entry name" value="P4Hc"/>
    <property type="match status" value="1"/>
</dbReference>
<dbReference type="AlphaFoldDB" id="A0A6J8ENX5"/>
<keyword evidence="2" id="KW-0479">Metal-binding</keyword>
<dbReference type="Proteomes" id="UP000507470">
    <property type="component" value="Unassembled WGS sequence"/>
</dbReference>
<comment type="cofactor">
    <cofactor evidence="1">
        <name>L-ascorbate</name>
        <dbReference type="ChEBI" id="CHEBI:38290"/>
    </cofactor>
</comment>
<dbReference type="OrthoDB" id="420380at2759"/>
<evidence type="ECO:0000256" key="4">
    <source>
        <dbReference type="ARBA" id="ARBA00022964"/>
    </source>
</evidence>
<dbReference type="GO" id="GO:0031418">
    <property type="term" value="F:L-ascorbic acid binding"/>
    <property type="evidence" value="ECO:0007669"/>
    <property type="project" value="UniProtKB-KW"/>
</dbReference>
<evidence type="ECO:0000256" key="6">
    <source>
        <dbReference type="ARBA" id="ARBA00023004"/>
    </source>
</evidence>
<organism evidence="8 9">
    <name type="scientific">Mytilus coruscus</name>
    <name type="common">Sea mussel</name>
    <dbReference type="NCBI Taxonomy" id="42192"/>
    <lineage>
        <taxon>Eukaryota</taxon>
        <taxon>Metazoa</taxon>
        <taxon>Spiralia</taxon>
        <taxon>Lophotrochozoa</taxon>
        <taxon>Mollusca</taxon>
        <taxon>Bivalvia</taxon>
        <taxon>Autobranchia</taxon>
        <taxon>Pteriomorphia</taxon>
        <taxon>Mytilida</taxon>
        <taxon>Mytiloidea</taxon>
        <taxon>Mytilidae</taxon>
        <taxon>Mytilinae</taxon>
        <taxon>Mytilus</taxon>
    </lineage>
</organism>
<evidence type="ECO:0000256" key="2">
    <source>
        <dbReference type="ARBA" id="ARBA00022723"/>
    </source>
</evidence>
<sequence length="344" mass="38716">MITAFLYFAVTVNHILYLFSDLNATYQIVTRNIAHWPDEYDVQASAQALLRLRTFYYFNIDEAINGVLFDEHCQPLNPSQVLKMTPKESSKLYCYLSDTVIPYYKGKVEIANLQPKIFYSLTSYQKEKHCIYAMKAGKSAWLHDKPGIVKRATHRVGLLTGLKTKSSPLLSNTEPFQIVNYGIGGMYNPHFDTFEKPLWGPISEDEPDDLRGTGDRIATWLFYLNDVKVGGATVFPNINTRIPVIQGGAAFWYNLLPIVIGSKWVGNKWILAVYCETCTSTRRCSQTTCTDSSHHVVCFMGHCTCSGRTGHTCTDAADCSSEHCRFGRSHCYDGHCHCLPGSGK</sequence>
<dbReference type="GO" id="GO:0005506">
    <property type="term" value="F:iron ion binding"/>
    <property type="evidence" value="ECO:0007669"/>
    <property type="project" value="InterPro"/>
</dbReference>
<dbReference type="InterPro" id="IPR045054">
    <property type="entry name" value="P4HA-like"/>
</dbReference>
<dbReference type="Pfam" id="PF13640">
    <property type="entry name" value="2OG-FeII_Oxy_3"/>
    <property type="match status" value="1"/>
</dbReference>
<keyword evidence="9" id="KW-1185">Reference proteome</keyword>
<keyword evidence="5 8" id="KW-0560">Oxidoreductase</keyword>
<evidence type="ECO:0000256" key="5">
    <source>
        <dbReference type="ARBA" id="ARBA00023002"/>
    </source>
</evidence>
<gene>
    <name evidence="8" type="ORF">MCOR_54351</name>
</gene>